<dbReference type="AlphaFoldDB" id="A0A9D2L374"/>
<sequence length="602" mass="69035">MKRITILSLLAALMLPLTLFAQVEKRVEVSKAYIPSVEYASKLAIRPNMVDTVVMQPEIDYEITPLSLSTQLETRTIRPATMTYWEFDRPLPFYLKLGMGYPLNSALDLYVSSQNADIGYVMGYVNHIGQYESVPYTPDDNHSALWMNNKVGLVAGKYLGRHTLEGEVSYENRIFDRYGIFPSASYPTFDLGSRRMFGDLQGRIRIGDDFSDLSRFNFNVEVEGGNWWNPFRDIDLRTVSSDLDWLAGDPAFENESNVEAHAAVGRKFGRHKILFGAGFEGRWGGARRMVAEQPGSDYNYYDRIISGSLRYGYQARSVDMEFGLDYYYDKIAGRDASHNFVPYAHLRFDLGNGGFVPYVELDGSLKSNSLQELMRINPYYMPSYTSPMPKNTLDYSLRVGVSGRLIQDKLNYRLFVGYSFLENHNFWFVNQGSDPVDRSFDLAQGRLNIMSLNGEIEFRPVNSFTFSIGGRAMTYTDHQDLSLCMPEFEGTVQARYTHPKFSVGLLFNLQSIRYISSLRYESYLGAGDIYDGKQTWHRIDVRSIENYRIPFTVDLGLDVNWFVSKRVTVYAEGRNLCNNRYYDWARFPLYGVSFTAGVKLNF</sequence>
<evidence type="ECO:0000256" key="1">
    <source>
        <dbReference type="ARBA" id="ARBA00004442"/>
    </source>
</evidence>
<reference evidence="5" key="2">
    <citation type="submission" date="2021-04" db="EMBL/GenBank/DDBJ databases">
        <authorList>
            <person name="Gilroy R."/>
        </authorList>
    </citation>
    <scope>NUCLEOTIDE SEQUENCE</scope>
    <source>
        <strain evidence="5">CHK169-11906</strain>
    </source>
</reference>
<dbReference type="Gene3D" id="2.40.170.20">
    <property type="entry name" value="TonB-dependent receptor, beta-barrel domain"/>
    <property type="match status" value="1"/>
</dbReference>
<evidence type="ECO:0000313" key="6">
    <source>
        <dbReference type="Proteomes" id="UP000824259"/>
    </source>
</evidence>
<dbReference type="GO" id="GO:0009279">
    <property type="term" value="C:cell outer membrane"/>
    <property type="evidence" value="ECO:0007669"/>
    <property type="project" value="UniProtKB-SubCell"/>
</dbReference>
<organism evidence="5 6">
    <name type="scientific">Candidatus Alistipes avicola</name>
    <dbReference type="NCBI Taxonomy" id="2838432"/>
    <lineage>
        <taxon>Bacteria</taxon>
        <taxon>Pseudomonadati</taxon>
        <taxon>Bacteroidota</taxon>
        <taxon>Bacteroidia</taxon>
        <taxon>Bacteroidales</taxon>
        <taxon>Rikenellaceae</taxon>
        <taxon>Alistipes</taxon>
    </lineage>
</organism>
<comment type="caution">
    <text evidence="5">The sequence shown here is derived from an EMBL/GenBank/DDBJ whole genome shotgun (WGS) entry which is preliminary data.</text>
</comment>
<evidence type="ECO:0000256" key="2">
    <source>
        <dbReference type="ARBA" id="ARBA00023136"/>
    </source>
</evidence>
<keyword evidence="2" id="KW-0472">Membrane</keyword>
<feature type="signal peptide" evidence="4">
    <location>
        <begin position="1"/>
        <end position="21"/>
    </location>
</feature>
<protein>
    <recommendedName>
        <fullName evidence="7">TonB-dependent receptor-like beta-barrel domain-containing protein</fullName>
    </recommendedName>
</protein>
<accession>A0A9D2L374</accession>
<comment type="subcellular location">
    <subcellularLocation>
        <location evidence="1">Cell outer membrane</location>
    </subcellularLocation>
</comment>
<evidence type="ECO:0008006" key="7">
    <source>
        <dbReference type="Google" id="ProtNLM"/>
    </source>
</evidence>
<evidence type="ECO:0000256" key="4">
    <source>
        <dbReference type="SAM" id="SignalP"/>
    </source>
</evidence>
<evidence type="ECO:0000313" key="5">
    <source>
        <dbReference type="EMBL" id="HJA98243.1"/>
    </source>
</evidence>
<reference evidence="5" key="1">
    <citation type="journal article" date="2021" name="PeerJ">
        <title>Extensive microbial diversity within the chicken gut microbiome revealed by metagenomics and culture.</title>
        <authorList>
            <person name="Gilroy R."/>
            <person name="Ravi A."/>
            <person name="Getino M."/>
            <person name="Pursley I."/>
            <person name="Horton D.L."/>
            <person name="Alikhan N.F."/>
            <person name="Baker D."/>
            <person name="Gharbi K."/>
            <person name="Hall N."/>
            <person name="Watson M."/>
            <person name="Adriaenssens E.M."/>
            <person name="Foster-Nyarko E."/>
            <person name="Jarju S."/>
            <person name="Secka A."/>
            <person name="Antonio M."/>
            <person name="Oren A."/>
            <person name="Chaudhuri R.R."/>
            <person name="La Ragione R."/>
            <person name="Hildebrand F."/>
            <person name="Pallen M.J."/>
        </authorList>
    </citation>
    <scope>NUCLEOTIDE SEQUENCE</scope>
    <source>
        <strain evidence="5">CHK169-11906</strain>
    </source>
</reference>
<gene>
    <name evidence="5" type="ORF">H9779_01405</name>
</gene>
<keyword evidence="4" id="KW-0732">Signal</keyword>
<keyword evidence="3" id="KW-0998">Cell outer membrane</keyword>
<feature type="chain" id="PRO_5039359029" description="TonB-dependent receptor-like beta-barrel domain-containing protein" evidence="4">
    <location>
        <begin position="22"/>
        <end position="602"/>
    </location>
</feature>
<evidence type="ECO:0000256" key="3">
    <source>
        <dbReference type="ARBA" id="ARBA00023237"/>
    </source>
</evidence>
<proteinExistence type="predicted"/>
<dbReference type="Proteomes" id="UP000824259">
    <property type="component" value="Unassembled WGS sequence"/>
</dbReference>
<name>A0A9D2L374_9BACT</name>
<dbReference type="InterPro" id="IPR036942">
    <property type="entry name" value="Beta-barrel_TonB_sf"/>
</dbReference>
<dbReference type="SUPFAM" id="SSF56935">
    <property type="entry name" value="Porins"/>
    <property type="match status" value="1"/>
</dbReference>
<dbReference type="EMBL" id="DWYR01000005">
    <property type="protein sequence ID" value="HJA98243.1"/>
    <property type="molecule type" value="Genomic_DNA"/>
</dbReference>